<sequence>MVTALRLRADPRLLEQLHQLGAGHPLPLPQRALDQPPALRDQPVVNLELLLSALVAGEHAGSGQPDHPARVFRGHRMQRAAQCPGEHDAPVGDGPLDIDEGRAFRAQADRPCRLRVVLRLQGAEPPHNFGGRLRFQAADEQIPHSAGGDGGMEHGIHS</sequence>
<accession>A0ABM8V0Y3</accession>
<dbReference type="EMBL" id="CAJRAY010000018">
    <property type="protein sequence ID" value="CAG5080018.1"/>
    <property type="molecule type" value="Genomic_DNA"/>
</dbReference>
<comment type="caution">
    <text evidence="1">The sequence shown here is derived from an EMBL/GenBank/DDBJ whole genome shotgun (WGS) entry which is preliminary data.</text>
</comment>
<gene>
    <name evidence="1" type="primary">txxe 569</name>
    <name evidence="1" type="ORF">TXXE_03705</name>
</gene>
<name>A0ABM8V0Y3_THEXY</name>
<evidence type="ECO:0000313" key="2">
    <source>
        <dbReference type="Proteomes" id="UP000681526"/>
    </source>
</evidence>
<proteinExistence type="predicted"/>
<organism evidence="1 2">
    <name type="scientific">Thermobacillus xylanilyticus</name>
    <dbReference type="NCBI Taxonomy" id="76633"/>
    <lineage>
        <taxon>Bacteria</taxon>
        <taxon>Bacillati</taxon>
        <taxon>Bacillota</taxon>
        <taxon>Bacilli</taxon>
        <taxon>Bacillales</taxon>
        <taxon>Paenibacillaceae</taxon>
        <taxon>Thermobacillus</taxon>
    </lineage>
</organism>
<protein>
    <submittedName>
        <fullName evidence="1">Uncharacterized protein</fullName>
    </submittedName>
</protein>
<reference evidence="1 2" key="1">
    <citation type="submission" date="2021-04" db="EMBL/GenBank/DDBJ databases">
        <authorList>
            <person name="Rakotoarivonina H."/>
        </authorList>
    </citation>
    <scope>NUCLEOTIDE SEQUENCE [LARGE SCALE GENOMIC DNA]</scope>
    <source>
        <strain evidence="1 2">XE</strain>
    </source>
</reference>
<evidence type="ECO:0000313" key="1">
    <source>
        <dbReference type="EMBL" id="CAG5080018.1"/>
    </source>
</evidence>
<keyword evidence="2" id="KW-1185">Reference proteome</keyword>
<dbReference type="Proteomes" id="UP000681526">
    <property type="component" value="Unassembled WGS sequence"/>
</dbReference>